<evidence type="ECO:0000313" key="4">
    <source>
        <dbReference type="Proteomes" id="UP000075714"/>
    </source>
</evidence>
<dbReference type="OrthoDB" id="551230at2759"/>
<evidence type="ECO:0000256" key="2">
    <source>
        <dbReference type="SAM" id="Phobius"/>
    </source>
</evidence>
<keyword evidence="2" id="KW-1133">Transmembrane helix</keyword>
<keyword evidence="4" id="KW-1185">Reference proteome</keyword>
<keyword evidence="2" id="KW-0472">Membrane</keyword>
<dbReference type="EMBL" id="LSYV01000061">
    <property type="protein sequence ID" value="KXZ44989.1"/>
    <property type="molecule type" value="Genomic_DNA"/>
</dbReference>
<dbReference type="AlphaFoldDB" id="A0A150G538"/>
<feature type="compositionally biased region" description="Low complexity" evidence="1">
    <location>
        <begin position="696"/>
        <end position="735"/>
    </location>
</feature>
<name>A0A150G538_GONPE</name>
<organism evidence="3 4">
    <name type="scientific">Gonium pectorale</name>
    <name type="common">Green alga</name>
    <dbReference type="NCBI Taxonomy" id="33097"/>
    <lineage>
        <taxon>Eukaryota</taxon>
        <taxon>Viridiplantae</taxon>
        <taxon>Chlorophyta</taxon>
        <taxon>core chlorophytes</taxon>
        <taxon>Chlorophyceae</taxon>
        <taxon>CS clade</taxon>
        <taxon>Chlamydomonadales</taxon>
        <taxon>Volvocaceae</taxon>
        <taxon>Gonium</taxon>
    </lineage>
</organism>
<accession>A0A150G538</accession>
<comment type="caution">
    <text evidence="3">The sequence shown here is derived from an EMBL/GenBank/DDBJ whole genome shotgun (WGS) entry which is preliminary data.</text>
</comment>
<protein>
    <submittedName>
        <fullName evidence="3">Uncharacterized protein</fullName>
    </submittedName>
</protein>
<reference evidence="4" key="1">
    <citation type="journal article" date="2016" name="Nat. Commun.">
        <title>The Gonium pectorale genome demonstrates co-option of cell cycle regulation during the evolution of multicellularity.</title>
        <authorList>
            <person name="Hanschen E.R."/>
            <person name="Marriage T.N."/>
            <person name="Ferris P.J."/>
            <person name="Hamaji T."/>
            <person name="Toyoda A."/>
            <person name="Fujiyama A."/>
            <person name="Neme R."/>
            <person name="Noguchi H."/>
            <person name="Minakuchi Y."/>
            <person name="Suzuki M."/>
            <person name="Kawai-Toyooka H."/>
            <person name="Smith D.R."/>
            <person name="Sparks H."/>
            <person name="Anderson J."/>
            <person name="Bakaric R."/>
            <person name="Luria V."/>
            <person name="Karger A."/>
            <person name="Kirschner M.W."/>
            <person name="Durand P.M."/>
            <person name="Michod R.E."/>
            <person name="Nozaki H."/>
            <person name="Olson B.J."/>
        </authorList>
    </citation>
    <scope>NUCLEOTIDE SEQUENCE [LARGE SCALE GENOMIC DNA]</scope>
    <source>
        <strain evidence="4">NIES-2863</strain>
    </source>
</reference>
<feature type="transmembrane region" description="Helical" evidence="2">
    <location>
        <begin position="653"/>
        <end position="676"/>
    </location>
</feature>
<gene>
    <name evidence="3" type="ORF">GPECTOR_60g768</name>
</gene>
<evidence type="ECO:0000256" key="1">
    <source>
        <dbReference type="SAM" id="MobiDB-lite"/>
    </source>
</evidence>
<proteinExistence type="predicted"/>
<dbReference type="Proteomes" id="UP000075714">
    <property type="component" value="Unassembled WGS sequence"/>
</dbReference>
<evidence type="ECO:0000313" key="3">
    <source>
        <dbReference type="EMBL" id="KXZ44989.1"/>
    </source>
</evidence>
<feature type="region of interest" description="Disordered" evidence="1">
    <location>
        <begin position="684"/>
        <end position="735"/>
    </location>
</feature>
<keyword evidence="2" id="KW-0812">Transmembrane</keyword>
<sequence>MFSTYAFVVVPASASCVDSFTGLALPFAIAGMLYRPSSGAASATATPVTRLLQYASTSADDAVLSSYAMVGVDASSAQTGAVEALRSSTQATRLTGLRMLAADTRLSSLIVIASASLAAFPAGTIPACATAETRATAVYKALARQASAAALDLTSSSLLAAVLTDAAATDCKAAEATTSRSEVTALVAQAAQLYQTAAASLSLSNSSVQAELLALPLAALSLASRVSYVVQTAGAPSLASLAGNPQAVAQLTGGWTAQLNAAPVRLAAMGYALGFTAIPADLRLTVRSTGALAACKVAVENPYQMTATTATTDDKGAVNLTSAMGPLVTVPAGCRDTVLSTANSTVVTAIPLPVLLPIGTDNATIDSVSALVTAVFKASAAAATWAPRHISSADYSTVYNYFGVGRSSAADALPAGADFVRQNWNATLPIATRAYLLNLRVAAVVGPTSKFVAGYLKAGYTPDVVARVLLSTMAQDLLSAGLKLGDQDYMTKVMVNYITAQQATRRSLATTLSISQLTAVISAVASTVSQSTAILTQLDQQVASAAAAGSPVDAAVVLRSAAQVASVQQTSMSAALAELADAAAAGDATALEALTTAFTANFTGSALQAHVQSASVDSGALIDQLSDGTTTDPGVDGGAATASAVSKGVNVPVVVGCTVGIIGGAAVIGAAVLMTIKARRASSHISPRSSGHHDSAAPASAGAGGAAVAPADVESGQGAEAAPARPAAAGAAAPE</sequence>